<dbReference type="PANTHER" id="PTHR46481">
    <property type="entry name" value="ZINC FINGER BED DOMAIN-CONTAINING PROTEIN 4"/>
    <property type="match status" value="1"/>
</dbReference>
<feature type="region of interest" description="Disordered" evidence="6">
    <location>
        <begin position="638"/>
        <end position="673"/>
    </location>
</feature>
<gene>
    <name evidence="9" type="ORF">BFJ65_g18659</name>
</gene>
<proteinExistence type="predicted"/>
<evidence type="ECO:0000256" key="1">
    <source>
        <dbReference type="ARBA" id="ARBA00004123"/>
    </source>
</evidence>
<evidence type="ECO:0000256" key="5">
    <source>
        <dbReference type="ARBA" id="ARBA00023242"/>
    </source>
</evidence>
<evidence type="ECO:0000313" key="9">
    <source>
        <dbReference type="EMBL" id="RKK06462.1"/>
    </source>
</evidence>
<comment type="subcellular location">
    <subcellularLocation>
        <location evidence="1">Nucleus</location>
    </subcellularLocation>
</comment>
<keyword evidence="2" id="KW-0479">Metal-binding</keyword>
<evidence type="ECO:0000256" key="4">
    <source>
        <dbReference type="ARBA" id="ARBA00022833"/>
    </source>
</evidence>
<feature type="region of interest" description="Disordered" evidence="6">
    <location>
        <begin position="1276"/>
        <end position="1305"/>
    </location>
</feature>
<evidence type="ECO:0000256" key="3">
    <source>
        <dbReference type="ARBA" id="ARBA00022771"/>
    </source>
</evidence>
<dbReference type="InterPro" id="IPR008906">
    <property type="entry name" value="HATC_C_dom"/>
</dbReference>
<sequence length="1436" mass="164743">MEMEWTASLDPSNAEKPALSKPEEPTVQQIRPTASDLTDLTAEEFRRLEFLHTQYRTKVQTHRDQQKALSSIQQHIVKTIGNYYSTIADEHDIAKELALLKARVQPTDWAHEQEVLERYYAVLKAPNRSKIDTWITSWQRILTEAQKLDLPDIKNLRPTRQFLQAVSSINPAFTDYWINKMEDEARNKPNWQDSFPDGIKISEIFERSHKAKRATGSKAVFSTFQNEGPNQSNNGYNDGDKGSNRRSKPSCLCGKKHYYSECYYLSKAARPNGWKPNKDIEHKINQKLEDPVLKEKVNRSLERYAGQRPQEPQAVQDHQNSADVRGTAFAGRHVTQEAQRSTFATSVYPLKDSFILDSGSDTHICNNKDRFVSYEPLTIEEVAYAGDSQLSILGYGQVHLRLEEGGIFILNEVAHIPAFHTNVASLDRMINKGYNWNPQTGAVTAKGKIVFHTKRINRQPVIEFNPVRPQQAPSAFSSSSEPRPEQVQEAARWHQRLGHLNPEALEQLVRHTTGARIKGPIRIDCRPCSEAKATRIISRRGPHAKAPRPFWRIYIDVFHLHESYNGKKTALLIKDEFTGMIFAYFHTEATQAALLAETQTTQRNQLVDQRPTQPTQWRTLLFRMSILSDSDAITAVDDDGNFRSSPAPSTAFTPFSPARRSKSTSPDSTTKERQYEESLWRHFPGFTWSQRVRDTNSWAWEYGYDIQKGNDRKWVCKICIRKNTLKPKIFTSTGIQNTLNHLYDDHRICAPEGKTKSASQLRAEGRKAKGQSSIAELMKLDTNKPREQAIANGFIKNFDKKHFQRLLMEWIVEANLSFETAEHDKLRKIFAYLNPCVKLCDANLSATSIRRKIVASYEQHKTKVMEVLQSSPGLIHVSFDGWRSGNRHALYGIMCFFQDEKNKPRKIVLGVPEVSTRHSGTNIAAEVLEIIDSYGIKNKIGYFTLDNAENNDSAMAVIGGELGFDGRKRRGRCFGHILNLSAKALLFGSNPEAFENQLSGAAALSETEHDLWRRRGPVGKLHNLVVDIDRSDVLSYLLRGVQQADMDQSIDPRVRARKPLNIVVDNDTRWLSQLYMIRRAIKLRPYLDVMILKHKQAWEQDNRSKRTGLMRRSAVQPRICLSENQLSNKDWDVLEHLATILGFYEVTVKTLEGDGIQRKRKRGWVGSYGNIWDVIQGFEFLMAKLEEYKAFAADYPDPEHFRININLGWQKLNKYYTILDETPIYYVALALHPAYRWGWFEEHWGKHPDWIATAKEMVQEEVPKCLREYCEQSRYEPSSRLSTPTTTPARMRSSATPESPRDEYEAWQQSWVPTDTDIRDPIAYWQDNRAQYPRLSRMALDFLTIQPMSAECERLFSAAGRLVTPLRSRLEVDIIGMCLVLRSWIQAKIIDDLDPLFVPTQIKVESSARSEAGARESMASFLGRARELAEEEKGWE</sequence>
<feature type="compositionally biased region" description="Polar residues" evidence="6">
    <location>
        <begin position="642"/>
        <end position="653"/>
    </location>
</feature>
<comment type="caution">
    <text evidence="9">The sequence shown here is derived from an EMBL/GenBank/DDBJ whole genome shotgun (WGS) entry which is preliminary data.</text>
</comment>
<feature type="domain" description="HAT C-terminal dimerisation" evidence="7">
    <location>
        <begin position="1311"/>
        <end position="1385"/>
    </location>
</feature>
<feature type="region of interest" description="Disordered" evidence="6">
    <location>
        <begin position="221"/>
        <end position="247"/>
    </location>
</feature>
<dbReference type="GO" id="GO:0046983">
    <property type="term" value="F:protein dimerization activity"/>
    <property type="evidence" value="ECO:0007669"/>
    <property type="project" value="InterPro"/>
</dbReference>
<dbReference type="Proteomes" id="UP000270866">
    <property type="component" value="Unassembled WGS sequence"/>
</dbReference>
<protein>
    <submittedName>
        <fullName evidence="9">Uncharacterized protein</fullName>
    </submittedName>
</protein>
<dbReference type="SUPFAM" id="SSF53098">
    <property type="entry name" value="Ribonuclease H-like"/>
    <property type="match status" value="1"/>
</dbReference>
<accession>A0A3L6MNI9</accession>
<dbReference type="GO" id="GO:0005634">
    <property type="term" value="C:nucleus"/>
    <property type="evidence" value="ECO:0007669"/>
    <property type="project" value="UniProtKB-SubCell"/>
</dbReference>
<evidence type="ECO:0000259" key="7">
    <source>
        <dbReference type="Pfam" id="PF05699"/>
    </source>
</evidence>
<dbReference type="InterPro" id="IPR054722">
    <property type="entry name" value="PolX-like_BBD"/>
</dbReference>
<feature type="compositionally biased region" description="Polar residues" evidence="6">
    <location>
        <begin position="221"/>
        <end position="236"/>
    </location>
</feature>
<reference evidence="9 10" key="1">
    <citation type="journal article" date="2018" name="Sci. Rep.">
        <title>Characterisation of pathogen-specific regions and novel effector candidates in Fusarium oxysporum f. sp. cepae.</title>
        <authorList>
            <person name="Armitage A.D."/>
            <person name="Taylor A."/>
            <person name="Sobczyk M.K."/>
            <person name="Baxter L."/>
            <person name="Greenfield B.P."/>
            <person name="Bates H.J."/>
            <person name="Wilson F."/>
            <person name="Jackson A.C."/>
            <person name="Ott S."/>
            <person name="Harrison R.J."/>
            <person name="Clarkson J.P."/>
        </authorList>
    </citation>
    <scope>NUCLEOTIDE SEQUENCE [LARGE SCALE GENOMIC DNA]</scope>
    <source>
        <strain evidence="9 10">FoC_Fus2</strain>
    </source>
</reference>
<feature type="compositionally biased region" description="Low complexity" evidence="6">
    <location>
        <begin position="1278"/>
        <end position="1288"/>
    </location>
</feature>
<evidence type="ECO:0000259" key="8">
    <source>
        <dbReference type="Pfam" id="PF22936"/>
    </source>
</evidence>
<keyword evidence="5" id="KW-0539">Nucleus</keyword>
<dbReference type="InterPro" id="IPR052035">
    <property type="entry name" value="ZnF_BED_domain_contain"/>
</dbReference>
<evidence type="ECO:0000256" key="2">
    <source>
        <dbReference type="ARBA" id="ARBA00022723"/>
    </source>
</evidence>
<dbReference type="GO" id="GO:0008270">
    <property type="term" value="F:zinc ion binding"/>
    <property type="evidence" value="ECO:0007669"/>
    <property type="project" value="UniProtKB-KW"/>
</dbReference>
<feature type="domain" description="Retrovirus-related Pol polyprotein from transposon TNT 1-94-like beta-barrel" evidence="8">
    <location>
        <begin position="354"/>
        <end position="434"/>
    </location>
</feature>
<feature type="region of interest" description="Disordered" evidence="6">
    <location>
        <begin position="1"/>
        <end position="26"/>
    </location>
</feature>
<evidence type="ECO:0000313" key="10">
    <source>
        <dbReference type="Proteomes" id="UP000270866"/>
    </source>
</evidence>
<name>A0A3L6MNI9_FUSOX</name>
<keyword evidence="4" id="KW-0862">Zinc</keyword>
<organism evidence="9 10">
    <name type="scientific">Fusarium oxysporum f. sp. cepae</name>
    <dbReference type="NCBI Taxonomy" id="396571"/>
    <lineage>
        <taxon>Eukaryota</taxon>
        <taxon>Fungi</taxon>
        <taxon>Dikarya</taxon>
        <taxon>Ascomycota</taxon>
        <taxon>Pezizomycotina</taxon>
        <taxon>Sordariomycetes</taxon>
        <taxon>Hypocreomycetidae</taxon>
        <taxon>Hypocreales</taxon>
        <taxon>Nectriaceae</taxon>
        <taxon>Fusarium</taxon>
        <taxon>Fusarium oxysporum species complex</taxon>
    </lineage>
</organism>
<dbReference type="Pfam" id="PF05699">
    <property type="entry name" value="Dimer_Tnp_hAT"/>
    <property type="match status" value="1"/>
</dbReference>
<dbReference type="PANTHER" id="PTHR46481:SF10">
    <property type="entry name" value="ZINC FINGER BED DOMAIN-CONTAINING PROTEIN 39"/>
    <property type="match status" value="1"/>
</dbReference>
<dbReference type="Pfam" id="PF22936">
    <property type="entry name" value="Pol_BBD"/>
    <property type="match status" value="1"/>
</dbReference>
<keyword evidence="3" id="KW-0863">Zinc-finger</keyword>
<evidence type="ECO:0000256" key="6">
    <source>
        <dbReference type="SAM" id="MobiDB-lite"/>
    </source>
</evidence>
<dbReference type="InterPro" id="IPR012337">
    <property type="entry name" value="RNaseH-like_sf"/>
</dbReference>
<dbReference type="EMBL" id="MRCU01000021">
    <property type="protein sequence ID" value="RKK06462.1"/>
    <property type="molecule type" value="Genomic_DNA"/>
</dbReference>